<keyword evidence="7" id="KW-0624">Polysaccharide degradation</keyword>
<evidence type="ECO:0000256" key="10">
    <source>
        <dbReference type="SAM" id="SignalP"/>
    </source>
</evidence>
<dbReference type="GO" id="GO:0004557">
    <property type="term" value="F:alpha-galactosidase activity"/>
    <property type="evidence" value="ECO:0007669"/>
    <property type="project" value="UniProtKB-EC"/>
</dbReference>
<evidence type="ECO:0000259" key="12">
    <source>
        <dbReference type="Pfam" id="PF17801"/>
    </source>
</evidence>
<dbReference type="InterPro" id="IPR041233">
    <property type="entry name" value="Melibiase_C"/>
</dbReference>
<dbReference type="PANTHER" id="PTHR11452">
    <property type="entry name" value="ALPHA-GALACTOSIDASE/ALPHA-N-ACETYLGALACTOSAMINIDASE"/>
    <property type="match status" value="1"/>
</dbReference>
<dbReference type="InterPro" id="IPR002241">
    <property type="entry name" value="Glyco_hydro_27"/>
</dbReference>
<keyword evidence="2 10" id="KW-0732">Signal</keyword>
<dbReference type="AlphaFoldDB" id="A0A7W3J6L8"/>
<dbReference type="InterPro" id="IPR013780">
    <property type="entry name" value="Glyco_hydro_b"/>
</dbReference>
<dbReference type="Gene3D" id="2.60.40.1180">
    <property type="entry name" value="Golgi alpha-mannosidase II"/>
    <property type="match status" value="1"/>
</dbReference>
<dbReference type="Gene3D" id="3.20.20.70">
    <property type="entry name" value="Aldolase class I"/>
    <property type="match status" value="1"/>
</dbReference>
<accession>A0A7W3J6L8</accession>
<dbReference type="InterPro" id="IPR006311">
    <property type="entry name" value="TAT_signal"/>
</dbReference>
<dbReference type="Pfam" id="PF17801">
    <property type="entry name" value="Melibiase_C"/>
    <property type="match status" value="1"/>
</dbReference>
<organism evidence="13 14">
    <name type="scientific">Promicromonospora sukumoe</name>
    <dbReference type="NCBI Taxonomy" id="88382"/>
    <lineage>
        <taxon>Bacteria</taxon>
        <taxon>Bacillati</taxon>
        <taxon>Actinomycetota</taxon>
        <taxon>Actinomycetes</taxon>
        <taxon>Micrococcales</taxon>
        <taxon>Promicromonosporaceae</taxon>
        <taxon>Promicromonospora</taxon>
    </lineage>
</organism>
<protein>
    <recommendedName>
        <fullName evidence="8">Alpha-galactosidase</fullName>
        <ecNumber evidence="8">3.2.1.22</ecNumber>
    </recommendedName>
    <alternativeName>
        <fullName evidence="8">Melibiase</fullName>
    </alternativeName>
</protein>
<dbReference type="InterPro" id="IPR014756">
    <property type="entry name" value="Ig_E-set"/>
</dbReference>
<dbReference type="Pfam" id="PF03442">
    <property type="entry name" value="CBM_X2"/>
    <property type="match status" value="1"/>
</dbReference>
<comment type="caution">
    <text evidence="13">The sequence shown here is derived from an EMBL/GenBank/DDBJ whole genome shotgun (WGS) entry which is preliminary data.</text>
</comment>
<dbReference type="Pfam" id="PF16499">
    <property type="entry name" value="Melibiase_2"/>
    <property type="match status" value="1"/>
</dbReference>
<evidence type="ECO:0000256" key="2">
    <source>
        <dbReference type="ARBA" id="ARBA00022729"/>
    </source>
</evidence>
<feature type="chain" id="PRO_5039489237" description="Alpha-galactosidase" evidence="10">
    <location>
        <begin position="29"/>
        <end position="811"/>
    </location>
</feature>
<dbReference type="Proteomes" id="UP000540568">
    <property type="component" value="Unassembled WGS sequence"/>
</dbReference>
<evidence type="ECO:0000256" key="1">
    <source>
        <dbReference type="ARBA" id="ARBA00009743"/>
    </source>
</evidence>
<dbReference type="PROSITE" id="PS51318">
    <property type="entry name" value="TAT"/>
    <property type="match status" value="1"/>
</dbReference>
<dbReference type="SUPFAM" id="SSF51011">
    <property type="entry name" value="Glycosyl hydrolase domain"/>
    <property type="match status" value="1"/>
</dbReference>
<evidence type="ECO:0000256" key="6">
    <source>
        <dbReference type="ARBA" id="ARBA00023295"/>
    </source>
</evidence>
<evidence type="ECO:0000256" key="3">
    <source>
        <dbReference type="ARBA" id="ARBA00022801"/>
    </source>
</evidence>
<keyword evidence="14" id="KW-1185">Reference proteome</keyword>
<dbReference type="EMBL" id="JACGWV010000001">
    <property type="protein sequence ID" value="MBA8807265.1"/>
    <property type="molecule type" value="Genomic_DNA"/>
</dbReference>
<evidence type="ECO:0000256" key="5">
    <source>
        <dbReference type="ARBA" id="ARBA00023277"/>
    </source>
</evidence>
<keyword evidence="5" id="KW-0119">Carbohydrate metabolism</keyword>
<dbReference type="EC" id="3.2.1.22" evidence="8"/>
<dbReference type="RefSeq" id="WP_182614872.1">
    <property type="nucleotide sequence ID" value="NZ_BAAATF010000005.1"/>
</dbReference>
<feature type="domain" description="Carbohydrate binding X2" evidence="11">
    <location>
        <begin position="664"/>
        <end position="722"/>
    </location>
</feature>
<dbReference type="SUPFAM" id="SSF81296">
    <property type="entry name" value="E set domains"/>
    <property type="match status" value="1"/>
</dbReference>
<evidence type="ECO:0000259" key="11">
    <source>
        <dbReference type="Pfam" id="PF03442"/>
    </source>
</evidence>
<dbReference type="InterPro" id="IPR013785">
    <property type="entry name" value="Aldolase_TIM"/>
</dbReference>
<sequence>MTRSRRLLRQALCGLAAASLVLAGAAPASGTAAADPAPTPPAPIPRVEPGDLATAPYMGWSSFSMQVYSGDGRWITADQLTAQSDAMHTKLQRYGYDRINVDAGWNDGFDDHGRPVPSTTLYPDGLQAVIDHVHDNGQKFGLYFIPGIGPEVYEADLPIWDAPGCSTGDIVKQPLTKADYWGIGWALDFDNPCTTKYIDSIGALLGDWGVDFVKFDSVTPGSGISDLSLDARRDVAAWSDALHSRDIWFELSWALDPAYADYWREQADGFRVDWDVECYCENEALTTWPNIARLFPKAEQWWRHTGPGGFGDLDSLNVGNGRMDGLTQDERRTATSLWAISAAPMYTGNDLTRLDTFGLNLLTNEEVIAINQAAIPAHPVSTSGKRQVWYSLQDDGSYVLGLFNLGSTDADVTATWADLGLSDGRHKVRDVWAKKNLGAFTGGFTATDVPPHGVRLLRVTPAASAASTVNDDVLQVGYGGDWARNGNQEVAATSQDLAVTVVADGDEPPAPGDTDQRVIELNDDASDIAYSGSWSHSTGRSLGDHEDDVHWTEKDGDAFELTFRGTGVTYVTERDESQGEVAVHLDGELVETVDVSLPAGTPRESQQAVWTTSGLEDGEHTLRIEKKGGRFMLLDRIDVEQENLVTPNAIAVPDAQAEATRIELARDPGELVDVRHGDTVLRKGTDWTADGQAVVLSGDFLTALPAGDTALTFAFRGDGADDVHTATGEAWTDLTFTGTGVTWVAPTAPDQGPVHVYVDGVLKKTVDTATAARRTQQELYSVSDLKRGSHRIVVVNGSDAPVRSDGFRFTR</sequence>
<keyword evidence="3 8" id="KW-0378">Hydrolase</keyword>
<keyword evidence="4" id="KW-0136">Cellulose degradation</keyword>
<proteinExistence type="inferred from homology"/>
<evidence type="ECO:0000256" key="7">
    <source>
        <dbReference type="ARBA" id="ARBA00023326"/>
    </source>
</evidence>
<dbReference type="GO" id="GO:0030245">
    <property type="term" value="P:cellulose catabolic process"/>
    <property type="evidence" value="ECO:0007669"/>
    <property type="project" value="UniProtKB-KW"/>
</dbReference>
<dbReference type="InterPro" id="IPR017853">
    <property type="entry name" value="GH"/>
</dbReference>
<evidence type="ECO:0000313" key="13">
    <source>
        <dbReference type="EMBL" id="MBA8807265.1"/>
    </source>
</evidence>
<feature type="signal peptide" evidence="10">
    <location>
        <begin position="1"/>
        <end position="28"/>
    </location>
</feature>
<feature type="domain" description="Alpha galactosidase C-terminal" evidence="12">
    <location>
        <begin position="384"/>
        <end position="459"/>
    </location>
</feature>
<dbReference type="Gene3D" id="2.60.120.260">
    <property type="entry name" value="Galactose-binding domain-like"/>
    <property type="match status" value="2"/>
</dbReference>
<keyword evidence="8" id="KW-1015">Disulfide bond</keyword>
<comment type="similarity">
    <text evidence="1 8">Belongs to the glycosyl hydrolase 27 family.</text>
</comment>
<evidence type="ECO:0000256" key="9">
    <source>
        <dbReference type="SAM" id="MobiDB-lite"/>
    </source>
</evidence>
<dbReference type="PANTHER" id="PTHR11452:SF33">
    <property type="entry name" value="ALPHA-GALACTOSIDASE 2"/>
    <property type="match status" value="1"/>
</dbReference>
<evidence type="ECO:0000256" key="8">
    <source>
        <dbReference type="RuleBase" id="RU361168"/>
    </source>
</evidence>
<reference evidence="13 14" key="1">
    <citation type="submission" date="2020-07" db="EMBL/GenBank/DDBJ databases">
        <title>Sequencing the genomes of 1000 actinobacteria strains.</title>
        <authorList>
            <person name="Klenk H.-P."/>
        </authorList>
    </citation>
    <scope>NUCLEOTIDE SEQUENCE [LARGE SCALE GENOMIC DNA]</scope>
    <source>
        <strain evidence="13 14">DSM 44121</strain>
    </source>
</reference>
<comment type="catalytic activity">
    <reaction evidence="8">
        <text>Hydrolysis of terminal, non-reducing alpha-D-galactose residues in alpha-D-galactosides, including galactose oligosaccharides, galactomannans and galactolipids.</text>
        <dbReference type="EC" id="3.2.1.22"/>
    </reaction>
</comment>
<dbReference type="InterPro" id="IPR005102">
    <property type="entry name" value="Carbo-bd_X2"/>
</dbReference>
<dbReference type="PRINTS" id="PR00740">
    <property type="entry name" value="GLHYDRLASE27"/>
</dbReference>
<gene>
    <name evidence="13" type="ORF">FHX71_001207</name>
</gene>
<keyword evidence="6 8" id="KW-0326">Glycosidase</keyword>
<feature type="region of interest" description="Disordered" evidence="9">
    <location>
        <begin position="29"/>
        <end position="50"/>
    </location>
</feature>
<dbReference type="SUPFAM" id="SSF51445">
    <property type="entry name" value="(Trans)glycosidases"/>
    <property type="match status" value="1"/>
</dbReference>
<feature type="compositionally biased region" description="Pro residues" evidence="9">
    <location>
        <begin position="37"/>
        <end position="46"/>
    </location>
</feature>
<evidence type="ECO:0000256" key="4">
    <source>
        <dbReference type="ARBA" id="ARBA00023001"/>
    </source>
</evidence>
<name>A0A7W3J6L8_9MICO</name>
<dbReference type="CDD" id="cd14792">
    <property type="entry name" value="GH27"/>
    <property type="match status" value="1"/>
</dbReference>
<evidence type="ECO:0000313" key="14">
    <source>
        <dbReference type="Proteomes" id="UP000540568"/>
    </source>
</evidence>